<proteinExistence type="predicted"/>
<dbReference type="Proteomes" id="UP000241436">
    <property type="component" value="Unassembled WGS sequence"/>
</dbReference>
<evidence type="ECO:0000313" key="3">
    <source>
        <dbReference type="Proteomes" id="UP000241436"/>
    </source>
</evidence>
<accession>A0A2T4TZ52</accession>
<organism evidence="2 3">
    <name type="scientific">Candidatus Methylomirabilis limnetica</name>
    <dbReference type="NCBI Taxonomy" id="2033718"/>
    <lineage>
        <taxon>Bacteria</taxon>
        <taxon>Candidatus Methylomirabilota</taxon>
        <taxon>Candidatus Methylomirabilia</taxon>
        <taxon>Candidatus Methylomirabilales</taxon>
        <taxon>Candidatus Methylomirabilaceae</taxon>
        <taxon>Candidatus Methylomirabilis</taxon>
    </lineage>
</organism>
<name>A0A2T4TZ52_9BACT</name>
<reference evidence="3" key="2">
    <citation type="journal article" date="2018" name="Environ. Microbiol.">
        <title>Bloom of a denitrifying methanotroph, 'Candidatus Methylomirabilis limnetica', in a deep stratified lake.</title>
        <authorList>
            <person name="Graf J.S."/>
            <person name="Mayr M.J."/>
            <person name="Marchant H.K."/>
            <person name="Tienken D."/>
            <person name="Hach P.F."/>
            <person name="Brand A."/>
            <person name="Schubert C.J."/>
            <person name="Kuypers M.M."/>
            <person name="Milucka J."/>
        </authorList>
    </citation>
    <scope>NUCLEOTIDE SEQUENCE [LARGE SCALE GENOMIC DNA]</scope>
    <source>
        <strain evidence="3">Zug</strain>
    </source>
</reference>
<evidence type="ECO:0000256" key="1">
    <source>
        <dbReference type="SAM" id="MobiDB-lite"/>
    </source>
</evidence>
<reference evidence="2 3" key="1">
    <citation type="submission" date="2017-09" db="EMBL/GenBank/DDBJ databases">
        <title>Bloom of a denitrifying methanotroph, Candidatus Methylomirabilis limnetica, in a deep stratified lake.</title>
        <authorList>
            <person name="Graf J.S."/>
            <person name="Marchant H.K."/>
            <person name="Tienken D."/>
            <person name="Hach P.F."/>
            <person name="Brand A."/>
            <person name="Schubert C.J."/>
            <person name="Kuypers M.M."/>
            <person name="Milucka J."/>
        </authorList>
    </citation>
    <scope>NUCLEOTIDE SEQUENCE [LARGE SCALE GENOMIC DNA]</scope>
    <source>
        <strain evidence="2 3">Zug</strain>
    </source>
</reference>
<evidence type="ECO:0000313" key="2">
    <source>
        <dbReference type="EMBL" id="PTL36390.1"/>
    </source>
</evidence>
<protein>
    <submittedName>
        <fullName evidence="2">Uncharacterized protein</fullName>
    </submittedName>
</protein>
<comment type="caution">
    <text evidence="2">The sequence shown here is derived from an EMBL/GenBank/DDBJ whole genome shotgun (WGS) entry which is preliminary data.</text>
</comment>
<dbReference type="EMBL" id="NVQC01000016">
    <property type="protein sequence ID" value="PTL36390.1"/>
    <property type="molecule type" value="Genomic_DNA"/>
</dbReference>
<gene>
    <name evidence="2" type="ORF">CLG94_05000</name>
</gene>
<sequence length="67" mass="7342">MTLPDISGDALAEETRTPLLPQSEMAKDALDALPRRPAAINPRDFGVKFFNLTPLGRTNPSVTRPRP</sequence>
<dbReference type="AlphaFoldDB" id="A0A2T4TZ52"/>
<feature type="region of interest" description="Disordered" evidence="1">
    <location>
        <begin position="1"/>
        <end position="28"/>
    </location>
</feature>
<keyword evidence="3" id="KW-1185">Reference proteome</keyword>